<evidence type="ECO:0000313" key="3">
    <source>
        <dbReference type="Proteomes" id="UP000321479"/>
    </source>
</evidence>
<feature type="domain" description="YdhG-like" evidence="1">
    <location>
        <begin position="27"/>
        <end position="119"/>
    </location>
</feature>
<organism evidence="2 3">
    <name type="scientific">Mucilaginibacter ginsenosidivorans</name>
    <dbReference type="NCBI Taxonomy" id="398053"/>
    <lineage>
        <taxon>Bacteria</taxon>
        <taxon>Pseudomonadati</taxon>
        <taxon>Bacteroidota</taxon>
        <taxon>Sphingobacteriia</taxon>
        <taxon>Sphingobacteriales</taxon>
        <taxon>Sphingobacteriaceae</taxon>
        <taxon>Mucilaginibacter</taxon>
    </lineage>
</organism>
<dbReference type="Gene3D" id="3.90.1150.200">
    <property type="match status" value="1"/>
</dbReference>
<evidence type="ECO:0000259" key="1">
    <source>
        <dbReference type="Pfam" id="PF08818"/>
    </source>
</evidence>
<gene>
    <name evidence="2" type="ORF">FRZ54_17140</name>
</gene>
<dbReference type="SUPFAM" id="SSF159888">
    <property type="entry name" value="YdhG-like"/>
    <property type="match status" value="1"/>
</dbReference>
<accession>A0A5B8V0R9</accession>
<name>A0A5B8V0R9_9SPHI</name>
<dbReference type="EMBL" id="CP042436">
    <property type="protein sequence ID" value="QEC64231.1"/>
    <property type="molecule type" value="Genomic_DNA"/>
</dbReference>
<sequence length="130" mass="14682">MKPMSRHNEITPKTIDEYIAMQPEAFRPALHELRSIIRSLAPQAIESISYQVPCFKHHYMLVGIGVNRNFSSLYTMSPPLVKKMKDDLKGVKLSGATIHFSPGVPLPVALIEKIVRARIQENEVKAMSKK</sequence>
<proteinExistence type="predicted"/>
<protein>
    <recommendedName>
        <fullName evidence="1">YdhG-like domain-containing protein</fullName>
    </recommendedName>
</protein>
<keyword evidence="3" id="KW-1185">Reference proteome</keyword>
<evidence type="ECO:0000313" key="2">
    <source>
        <dbReference type="EMBL" id="QEC64231.1"/>
    </source>
</evidence>
<dbReference type="KEGG" id="mgin:FRZ54_17140"/>
<dbReference type="AlphaFoldDB" id="A0A5B8V0R9"/>
<dbReference type="InterPro" id="IPR014922">
    <property type="entry name" value="YdhG-like"/>
</dbReference>
<dbReference type="OrthoDB" id="115213at2"/>
<dbReference type="Pfam" id="PF08818">
    <property type="entry name" value="DUF1801"/>
    <property type="match status" value="1"/>
</dbReference>
<reference evidence="2 3" key="1">
    <citation type="journal article" date="2017" name="Curr. Microbiol.">
        <title>Mucilaginibacter ginsenosidivorans sp. nov., Isolated from Soil of Ginseng Field.</title>
        <authorList>
            <person name="Kim M.M."/>
            <person name="Siddiqi M.Z."/>
            <person name="Im W.T."/>
        </authorList>
    </citation>
    <scope>NUCLEOTIDE SEQUENCE [LARGE SCALE GENOMIC DNA]</scope>
    <source>
        <strain evidence="2 3">Gsoil 3017</strain>
    </source>
</reference>
<dbReference type="Proteomes" id="UP000321479">
    <property type="component" value="Chromosome"/>
</dbReference>